<dbReference type="PANTHER" id="PTHR48081:SF6">
    <property type="entry name" value="PEPTIDASE S9 PROLYL OLIGOPEPTIDASE CATALYTIC DOMAIN-CONTAINING PROTEIN"/>
    <property type="match status" value="1"/>
</dbReference>
<dbReference type="PANTHER" id="PTHR48081">
    <property type="entry name" value="AB HYDROLASE SUPERFAMILY PROTEIN C4A8.06C"/>
    <property type="match status" value="1"/>
</dbReference>
<keyword evidence="2" id="KW-0732">Signal</keyword>
<feature type="signal peptide" evidence="2">
    <location>
        <begin position="1"/>
        <end position="31"/>
    </location>
</feature>
<dbReference type="RefSeq" id="WP_185682648.1">
    <property type="nucleotide sequence ID" value="NZ_JACLAU010000005.1"/>
</dbReference>
<feature type="domain" description="BD-FAE-like" evidence="3">
    <location>
        <begin position="181"/>
        <end position="229"/>
    </location>
</feature>
<sequence>MSRNRPRRSRPTSAGSLLALAALALSVPLQAQAPAATAQASPAPAPGSWVDRIQPIAVPVEPGAVALPLGTTLPGGQAEAWAQQSPDQRIAYNVSQPTLVAVPSSLPADRAAPAVLLVPGGGFQFLAMDNEGYDVARKLDRLGVRVFIVKYRTAPLTGGFAGFKAALTGLFVKGGPAPLEVVPHAVADLQAAIRLVRGRAAEWRVDPRRIGVLGFSAGAITVLAQTLANQPDTRPDFVGMIYGPTASAAVPSGAPPLFAALAADDRFFKSQDLGLIDAWRKAGSGVEFHLYSAGGHGFASHPNGTTSDAWFDQYALWLKASGTLAQP</sequence>
<dbReference type="GO" id="GO:0016787">
    <property type="term" value="F:hydrolase activity"/>
    <property type="evidence" value="ECO:0007669"/>
    <property type="project" value="UniProtKB-KW"/>
</dbReference>
<keyword evidence="5" id="KW-1185">Reference proteome</keyword>
<comment type="caution">
    <text evidence="4">The sequence shown here is derived from an EMBL/GenBank/DDBJ whole genome shotgun (WGS) entry which is preliminary data.</text>
</comment>
<name>A0A7X1F6H0_9SPHN</name>
<accession>A0A7X1F6H0</accession>
<reference evidence="4 5" key="1">
    <citation type="submission" date="2020-08" db="EMBL/GenBank/DDBJ databases">
        <title>The genome sequence of Novosphingobium flavum 4Y4.</title>
        <authorList>
            <person name="Liu Y."/>
        </authorList>
    </citation>
    <scope>NUCLEOTIDE SEQUENCE [LARGE SCALE GENOMIC DNA]</scope>
    <source>
        <strain evidence="4 5">4Y4</strain>
    </source>
</reference>
<evidence type="ECO:0000256" key="2">
    <source>
        <dbReference type="SAM" id="SignalP"/>
    </source>
</evidence>
<keyword evidence="1 4" id="KW-0378">Hydrolase</keyword>
<dbReference type="EMBL" id="JACLAU010000005">
    <property type="protein sequence ID" value="MBC2651233.1"/>
    <property type="molecule type" value="Genomic_DNA"/>
</dbReference>
<evidence type="ECO:0000313" key="4">
    <source>
        <dbReference type="EMBL" id="MBC2651233.1"/>
    </source>
</evidence>
<proteinExistence type="predicted"/>
<evidence type="ECO:0000256" key="1">
    <source>
        <dbReference type="ARBA" id="ARBA00022801"/>
    </source>
</evidence>
<dbReference type="AlphaFoldDB" id="A0A7X1F6H0"/>
<dbReference type="InterPro" id="IPR049492">
    <property type="entry name" value="BD-FAE-like_dom"/>
</dbReference>
<dbReference type="Pfam" id="PF20434">
    <property type="entry name" value="BD-FAE"/>
    <property type="match status" value="1"/>
</dbReference>
<gene>
    <name evidence="4" type="ORF">H7F49_05920</name>
</gene>
<organism evidence="4 5">
    <name type="scientific">Novosphingobium aerophilum</name>
    <dbReference type="NCBI Taxonomy" id="2839843"/>
    <lineage>
        <taxon>Bacteria</taxon>
        <taxon>Pseudomonadati</taxon>
        <taxon>Pseudomonadota</taxon>
        <taxon>Alphaproteobacteria</taxon>
        <taxon>Sphingomonadales</taxon>
        <taxon>Sphingomonadaceae</taxon>
        <taxon>Novosphingobium</taxon>
    </lineage>
</organism>
<dbReference type="SUPFAM" id="SSF53474">
    <property type="entry name" value="alpha/beta-Hydrolases"/>
    <property type="match status" value="1"/>
</dbReference>
<protein>
    <submittedName>
        <fullName evidence="4">Alpha/beta hydrolase</fullName>
    </submittedName>
</protein>
<dbReference type="Proteomes" id="UP000520156">
    <property type="component" value="Unassembled WGS sequence"/>
</dbReference>
<feature type="chain" id="PRO_5030877147" evidence="2">
    <location>
        <begin position="32"/>
        <end position="327"/>
    </location>
</feature>
<evidence type="ECO:0000313" key="5">
    <source>
        <dbReference type="Proteomes" id="UP000520156"/>
    </source>
</evidence>
<evidence type="ECO:0000259" key="3">
    <source>
        <dbReference type="Pfam" id="PF20434"/>
    </source>
</evidence>
<dbReference type="InterPro" id="IPR029058">
    <property type="entry name" value="AB_hydrolase_fold"/>
</dbReference>
<dbReference type="InterPro" id="IPR050300">
    <property type="entry name" value="GDXG_lipolytic_enzyme"/>
</dbReference>
<dbReference type="Gene3D" id="3.40.50.1820">
    <property type="entry name" value="alpha/beta hydrolase"/>
    <property type="match status" value="1"/>
</dbReference>